<reference evidence="3 4" key="1">
    <citation type="submission" date="2019-07" db="EMBL/GenBank/DDBJ databases">
        <title>Genomic Encyclopedia of Archaeal and Bacterial Type Strains, Phase II (KMG-II): from individual species to whole genera.</title>
        <authorList>
            <person name="Goeker M."/>
        </authorList>
    </citation>
    <scope>NUCLEOTIDE SEQUENCE [LARGE SCALE GENOMIC DNA]</scope>
    <source>
        <strain evidence="3 4">DSM 21935</strain>
    </source>
</reference>
<sequence>MNWIFQGNPKRFDIDDYLSRYSFIYWTANQLTDQMQLGDQIFIWRAGNQSGAIAKGEISELPKERSEIKNKEALGHDLWTDQEDEPSTTKVGIKVFEARLTPEEGMILRSEIKDHPKFSSAHIITAPQGTVFNLQKSEFNFLNSLWNFENSEVEGSAKNLSVYEGAKSLHKHYKRERNQKIIDEKKSQFKKDNGTVFCEVCSFNFKEKYPNELAEDFIEVHHLNPISDRKEEVKTTLDDLILICANCHRMVHRTQDAKRNLKKLKAHFTQNV</sequence>
<proteinExistence type="predicted"/>
<keyword evidence="4" id="KW-1185">Reference proteome</keyword>
<evidence type="ECO:0000313" key="3">
    <source>
        <dbReference type="EMBL" id="TYP95241.1"/>
    </source>
</evidence>
<dbReference type="AlphaFoldDB" id="A0A5D3YRT1"/>
<evidence type="ECO:0000313" key="4">
    <source>
        <dbReference type="Proteomes" id="UP000324595"/>
    </source>
</evidence>
<dbReference type="InterPro" id="IPR002740">
    <property type="entry name" value="EVE_domain"/>
</dbReference>
<accession>A0A5D3YRT1</accession>
<feature type="domain" description="HNH" evidence="1">
    <location>
        <begin position="198"/>
        <end position="253"/>
    </location>
</feature>
<dbReference type="InterPro" id="IPR002711">
    <property type="entry name" value="HNH"/>
</dbReference>
<dbReference type="Pfam" id="PF01844">
    <property type="entry name" value="HNH"/>
    <property type="match status" value="1"/>
</dbReference>
<dbReference type="Pfam" id="PF01878">
    <property type="entry name" value="EVE"/>
    <property type="match status" value="1"/>
</dbReference>
<comment type="caution">
    <text evidence="3">The sequence shown here is derived from an EMBL/GenBank/DDBJ whole genome shotgun (WGS) entry which is preliminary data.</text>
</comment>
<dbReference type="RefSeq" id="WP_148897919.1">
    <property type="nucleotide sequence ID" value="NZ_VNHY01000001.1"/>
</dbReference>
<evidence type="ECO:0000259" key="2">
    <source>
        <dbReference type="Pfam" id="PF01878"/>
    </source>
</evidence>
<name>A0A5D3YRT1_9BACT</name>
<dbReference type="GO" id="GO:0008270">
    <property type="term" value="F:zinc ion binding"/>
    <property type="evidence" value="ECO:0007669"/>
    <property type="project" value="InterPro"/>
</dbReference>
<dbReference type="GO" id="GO:0004519">
    <property type="term" value="F:endonuclease activity"/>
    <property type="evidence" value="ECO:0007669"/>
    <property type="project" value="InterPro"/>
</dbReference>
<gene>
    <name evidence="3" type="ORF">LX73_0538</name>
</gene>
<dbReference type="EMBL" id="VNHY01000001">
    <property type="protein sequence ID" value="TYP95241.1"/>
    <property type="molecule type" value="Genomic_DNA"/>
</dbReference>
<organism evidence="3 4">
    <name type="scientific">Fodinibius salinus</name>
    <dbReference type="NCBI Taxonomy" id="860790"/>
    <lineage>
        <taxon>Bacteria</taxon>
        <taxon>Pseudomonadati</taxon>
        <taxon>Balneolota</taxon>
        <taxon>Balneolia</taxon>
        <taxon>Balneolales</taxon>
        <taxon>Balneolaceae</taxon>
        <taxon>Fodinibius</taxon>
    </lineage>
</organism>
<evidence type="ECO:0000259" key="1">
    <source>
        <dbReference type="Pfam" id="PF01844"/>
    </source>
</evidence>
<dbReference type="Gene3D" id="3.10.590.10">
    <property type="entry name" value="ph1033 like domains"/>
    <property type="match status" value="1"/>
</dbReference>
<dbReference type="GO" id="GO:0003676">
    <property type="term" value="F:nucleic acid binding"/>
    <property type="evidence" value="ECO:0007669"/>
    <property type="project" value="InterPro"/>
</dbReference>
<feature type="domain" description="EVE" evidence="2">
    <location>
        <begin position="2"/>
        <end position="142"/>
    </location>
</feature>
<protein>
    <submittedName>
        <fullName evidence="3">EVE domain-containing protein</fullName>
    </submittedName>
</protein>
<dbReference type="Proteomes" id="UP000324595">
    <property type="component" value="Unassembled WGS sequence"/>
</dbReference>
<dbReference type="InterPro" id="IPR015947">
    <property type="entry name" value="PUA-like_sf"/>
</dbReference>
<dbReference type="SUPFAM" id="SSF88697">
    <property type="entry name" value="PUA domain-like"/>
    <property type="match status" value="1"/>
</dbReference>
<dbReference type="OrthoDB" id="9779761at2"/>